<dbReference type="GO" id="GO:0060298">
    <property type="term" value="P:positive regulation of sarcomere organization"/>
    <property type="evidence" value="ECO:0007669"/>
    <property type="project" value="UniProtKB-ARBA"/>
</dbReference>
<keyword evidence="4" id="KW-0677">Repeat</keyword>
<feature type="region of interest" description="Disordered" evidence="10">
    <location>
        <begin position="6191"/>
        <end position="6215"/>
    </location>
</feature>
<dbReference type="FunFam" id="2.60.40.10:FF:000022">
    <property type="entry name" value="Cardiac titin"/>
    <property type="match status" value="1"/>
</dbReference>
<dbReference type="FunFam" id="2.60.40.10:FF:000032">
    <property type="entry name" value="palladin isoform X1"/>
    <property type="match status" value="5"/>
</dbReference>
<evidence type="ECO:0000256" key="4">
    <source>
        <dbReference type="ARBA" id="ARBA00022737"/>
    </source>
</evidence>
<dbReference type="SMART" id="SM00150">
    <property type="entry name" value="SPEC"/>
    <property type="match status" value="4"/>
</dbReference>
<accession>A0A813NDQ6</accession>
<feature type="domain" description="Ig-like" evidence="11">
    <location>
        <begin position="2039"/>
        <end position="2129"/>
    </location>
</feature>
<feature type="domain" description="Ig-like" evidence="11">
    <location>
        <begin position="3185"/>
        <end position="3275"/>
    </location>
</feature>
<dbReference type="Gene3D" id="2.60.40.10">
    <property type="entry name" value="Immunoglobulins"/>
    <property type="match status" value="40"/>
</dbReference>
<feature type="region of interest" description="Disordered" evidence="10">
    <location>
        <begin position="6123"/>
        <end position="6151"/>
    </location>
</feature>
<dbReference type="SUPFAM" id="SSF48726">
    <property type="entry name" value="Immunoglobulin"/>
    <property type="match status" value="40"/>
</dbReference>
<feature type="domain" description="Ig-like" evidence="11">
    <location>
        <begin position="3710"/>
        <end position="3800"/>
    </location>
</feature>
<feature type="region of interest" description="Disordered" evidence="10">
    <location>
        <begin position="3560"/>
        <end position="3580"/>
    </location>
</feature>
<dbReference type="CDD" id="cd00176">
    <property type="entry name" value="SPEC"/>
    <property type="match status" value="2"/>
</dbReference>
<comment type="subcellular location">
    <subcellularLocation>
        <location evidence="1">Cytoplasm</location>
        <location evidence="1">Myofibril</location>
    </subcellularLocation>
</comment>
<dbReference type="FunFam" id="2.60.40.10:FF:000962">
    <property type="entry name" value="titin isoform X1"/>
    <property type="match status" value="1"/>
</dbReference>
<evidence type="ECO:0000313" key="12">
    <source>
        <dbReference type="EMBL" id="CAF0737149.1"/>
    </source>
</evidence>
<evidence type="ECO:0000256" key="6">
    <source>
        <dbReference type="ARBA" id="ARBA00022840"/>
    </source>
</evidence>
<dbReference type="GO" id="GO:0045214">
    <property type="term" value="P:sarcomere organization"/>
    <property type="evidence" value="ECO:0007669"/>
    <property type="project" value="UniProtKB-ARBA"/>
</dbReference>
<feature type="domain" description="Ig-like" evidence="11">
    <location>
        <begin position="6607"/>
        <end position="6691"/>
    </location>
</feature>
<dbReference type="InterPro" id="IPR013098">
    <property type="entry name" value="Ig_I-set"/>
</dbReference>
<feature type="domain" description="Ig-like" evidence="11">
    <location>
        <begin position="5324"/>
        <end position="5412"/>
    </location>
</feature>
<organism evidence="12 13">
    <name type="scientific">Brachionus calyciflorus</name>
    <dbReference type="NCBI Taxonomy" id="104777"/>
    <lineage>
        <taxon>Eukaryota</taxon>
        <taxon>Metazoa</taxon>
        <taxon>Spiralia</taxon>
        <taxon>Gnathifera</taxon>
        <taxon>Rotifera</taxon>
        <taxon>Eurotatoria</taxon>
        <taxon>Monogononta</taxon>
        <taxon>Pseudotrocha</taxon>
        <taxon>Ploima</taxon>
        <taxon>Brachionidae</taxon>
        <taxon>Brachionus</taxon>
    </lineage>
</organism>
<feature type="domain" description="Ig-like" evidence="11">
    <location>
        <begin position="2480"/>
        <end position="2566"/>
    </location>
</feature>
<dbReference type="SMART" id="SM00409">
    <property type="entry name" value="IG"/>
    <property type="match status" value="40"/>
</dbReference>
<dbReference type="GO" id="GO:0031430">
    <property type="term" value="C:M band"/>
    <property type="evidence" value="ECO:0007669"/>
    <property type="project" value="UniProtKB-ARBA"/>
</dbReference>
<feature type="domain" description="Ig-like" evidence="11">
    <location>
        <begin position="1320"/>
        <end position="1414"/>
    </location>
</feature>
<name>A0A813NDQ6_9BILA</name>
<feature type="region of interest" description="Disordered" evidence="10">
    <location>
        <begin position="2843"/>
        <end position="2899"/>
    </location>
</feature>
<feature type="domain" description="Ig-like" evidence="11">
    <location>
        <begin position="2301"/>
        <end position="2392"/>
    </location>
</feature>
<feature type="domain" description="Ig-like" evidence="11">
    <location>
        <begin position="5641"/>
        <end position="5730"/>
    </location>
</feature>
<feature type="domain" description="Ig-like" evidence="11">
    <location>
        <begin position="3971"/>
        <end position="4061"/>
    </location>
</feature>
<dbReference type="SMART" id="SM00408">
    <property type="entry name" value="IGc2"/>
    <property type="match status" value="36"/>
</dbReference>
<evidence type="ECO:0000256" key="10">
    <source>
        <dbReference type="SAM" id="MobiDB-lite"/>
    </source>
</evidence>
<dbReference type="InterPro" id="IPR013106">
    <property type="entry name" value="Ig_V-set"/>
</dbReference>
<feature type="coiled-coil region" evidence="9">
    <location>
        <begin position="467"/>
        <end position="521"/>
    </location>
</feature>
<evidence type="ECO:0000256" key="2">
    <source>
        <dbReference type="ARBA" id="ARBA00006692"/>
    </source>
</evidence>
<feature type="coiled-coil region" evidence="9">
    <location>
        <begin position="303"/>
        <end position="330"/>
    </location>
</feature>
<dbReference type="PANTHER" id="PTHR47633">
    <property type="entry name" value="IMMUNOGLOBULIN"/>
    <property type="match status" value="1"/>
</dbReference>
<feature type="domain" description="Ig-like" evidence="11">
    <location>
        <begin position="5545"/>
        <end position="5633"/>
    </location>
</feature>
<feature type="domain" description="Ig-like" evidence="11">
    <location>
        <begin position="3842"/>
        <end position="3932"/>
    </location>
</feature>
<feature type="domain" description="Ig-like" evidence="11">
    <location>
        <begin position="3316"/>
        <end position="3407"/>
    </location>
</feature>
<dbReference type="FunFam" id="2.60.40.10:FF:000147">
    <property type="entry name" value="Myosin light chain kinase"/>
    <property type="match status" value="1"/>
</dbReference>
<sequence length="7121" mass="811404">MDPDRMEVGNNLEEAQRLFKHHQELISKFNYKKTQITEAIYRQHSLNLQTLWTDIEKQLDLRLKLLELSVKFHKSAEVFIEKVNRASKLFEDVSDAEVSNTDLGYALIEQHQKSKKEILESSLTTFEIGKELLAILKEMSLYNRGANSGKHATSSACFSIENLLELLNTKRLRIEDLWRQRKLKLEQCIQICYLRDEIKKTIEWIRTEGFKQLDDSKLGTNYKEAIELQESHFKFEKQYQKLIHDSVMKCLRTADQFIHTGLERADEAHSEAHVLLKEWEIFARKLDQRRKLLSIVVNFYKQTEQASERLIQIEREIKKEHEKIRRLSDQDADKVRKSSPNLEFTQRHADLSSKLAEISAPGLREGKMILEKCTSDNFEAKHVIKKVYEFTEQVNEIKNKLTNDIQNKLVQTVESETESKKLTEVMEFESKFSDMFSWITNIGESFLTQHRDMGLDIAYVSDYVDNHEQMEVDLKENESEYRKLRERGHFLLNTCNNQEEKSQIERNLDILEQKWNRLKLTVEQRILVATDYLEFIKIVNKFKNITIDLQELFKSLNEHMSQTCSKVDAIFEQHVQDKTRIFEQYYEELLQKGRKSINSLRKSDNEIVKLNSNHMISDIELIMNDATSQFENIRSHLEIWKEKVSSQKRFKEEWQEFLINARQLIKKTMMIEENFFPKVTGEFGNTLEMAQTYQKNLDEFMPTVKQISMDIEDCITRAEILSLNGDTQGQKDMIVNELTKIRTRFVARINEYKILLQMAIQFFHNYHKLEEIIKESEQKCLNTELPNDLQTAENMLKQHILERDNVVKLLNFTSGEGDEIVYRVRQQGVEADTSDTVRRLLTRTEEHKRSWERAWDEKQRALKKKLELCQIMIEKNQINRDLDMMFSEIDHKRSSLAHNYELAQINLKNFQDLTDNMKICSENISKWKQVVEMTLQNMTIHNLDGSQERELRSSLTEIDTKWSRLNQALKDYHNLLLKSNEFYKMYDDLEIWVQQKNQVYNRLILIKTELNDLKQIETNLNQINQNICDLREHYDSKIKYLTNLAVEVYGDLDGPSRMRHIVTKNVELMNNLIQLKDDVEEIREKNISQKNKISQIYHDSSLIETENPPDFVKKLESAVVLTGSKHLFECLAEGTLPFEVKWFKNGIEIENNQKYTLNSETKNLSLLISNASLEDNGLFSCRVTNDIGMAETSAFLKIKELVKPKGSAPLIVTPLESIQLNADANYTLECIISGEPEPEVTWFKDDIQIDSLHDDLRSSLRTSRFMNVRQLSITNANPDLHSGNYSCVARNEYGEASCSCGILVRRPVVRTIQVDSNRAPVIEEQLLSQYTVQEGKPIKMSCRYSAYPRVDVIWLRDNQPIDLNLMGLSKDFKIIIDIDSTSLEITEAYPDDSGAYSVVIRNNLGQARSSTQLFVKESSEEVAENLQDKIPNVLRHLKNVEIRQGSRVQMDLFAVGQPQPQIKWYQNDVEIRVSERVQIDQDGNKYTLVLNNCDLRDSGEYKAIVKNEYGETISQCRLNVLPNEIENNKPVFMESLKDINVIEGHDVCFKCKVTGYPQPEVKWFKNGVELIESSRVKMARQGDDYYLVLTDSISDDSGIIQSQALNLHGESSSYGRLTVIQEQQQQQSSELVSQIQIQKSGSPPEFKKLFYNKHVRIGEDLRIEAVIHGSPKPRIKWLFNNETPQIDNCRCIMAGDTYSFVIDNFQEKNLGCYSITAENQYGKATCSAEILFEGEEFQAQSTRSTLITEETHTHRINDHEISSQSRNIESRIHPETRDIASQFDMGLDMGSHFGYSFSQQSNNLVDYSTTLIKDVPAHFEPIELIINRDTSLNYGSGCHSSSSTYVKEINERFEPINLIFQKPNRAGSLPPMYTRQIHLGYTDTEDEYLMDRDYGKVKYYREVERRYSRPNFRPVELILDAASISDNRRYIRRDVSLPVNKTRSTRYTTSSSSNSKKKKIIESSFIYDDNNEYDMESQTSDFISDRDSRDSRYVKYVYSGSGMDSRSGSRGFQYEDERVIKVEQKLPAMEMTIDLKTAPVVEHQIKSISVYEGQTARLECVLTGKPTPTVKWYREGKEIEESENTRFTYDHNTGLATLIIRSVTYTDSAKYTCVARNAIGSCSSSAQITVKDSKPQKLTKTKSLLVQPTPQKFTQQNALTDTFYTSQLNNNKSCRTSTMLIPNQGQIPSLIPVYSHKSVQSFQKIIPQKAPTIRSRSSPEHNHEPIDSVKSLFKKFEPTHSQTSYSFSKTTIYNNQSPHIKPESNRPIVEEPITPDPVKHRHHFKIEDYNPIDDDDKSSEPRLIRRLPHLVKKKEGQQVKLEIEVAGHPEPLVQWFKDDLPIKNSPDTRLTSNQGVHTLIIPETFDEDSGLYKALITSPVSNTQLETTCQLAVEVHHEMSPPRTHSDSPIRRRYQVETEEITYEPQQQQRPRIESVKEISKNYLSHTEIKPQQDMVKMLPSKPRTSSTSKPITIQPVQKPHFTKHLQNTTANKGQTVVLNCIIQSAPDIDIKWYNNGHLIQPSTDITISFDETTGDCTLTITEVFPEDAGQYTIVVTNPAGSESSTCWLIVKEPTPQRNEIIQPIKSVSQKPAATPLNFGPIKSQKVEQQPVEIIRAYQKFPDHSLPKLIEPLKDIELVEGGQAFFECRFEGKPLNIQWYKNDKEIKNQFRYKVNFDDKTGIARLCIATVLEDDADVYTCRAFNSLGEAVTSAKLAHTEKPKDIRPRQSVDEVFEKPQEFNQPIPAKIIRGLKNESFKEDDFIVLKALIAGNPLPTIAWFKNNAPLVMSQRHTTHFDEGKKIASLKIKNAKPDDAGLYTLVIQNPYGSDTSSGQVLILNEDRPRLSSTHSQSTPLPYTPVQQQPQPPQTPKTPLPVHQPQTPRPIAPVQQQQPQTPKPVEEFKAPRVIKHLQPETTVNEDQPIVLSCMIEPGNPLANIIFLKNDQPLNASSRIKTSYNPNNGVASIKIDDANVYDSGAFKIRAENIAGRAETGGVVYVNKMAGIDTRPVVDPDAFRYLPQPVQPVSRPVEHKKQPKKPSESEEFLPPNFVVGLPANCKLHEGEAIKLNCQVEGYPKPTITWLKDGKSLPASLRFTTNYIIPTGVASLTVTSGLLTDCGNYTCVAENPAGKAYTTSQVWIKESAGIDTNPITNPDAFKYLNRPKQYESAEDSQTDEDVPLNRAKPPKVIHHLQNIKQLEGEPVSMACKIDGFPKPTLTWLKDGQPLVASTRFTTTYDINTGVARLKISDSILQDSGVYTVVAENKAGSDRTNGRLEIEKESGIDNNPIVNPNAFAYLNKPETPTPSRGRQDEEPVSPARIVVPLSNIHSIEGKPVRLVCRVEGQPIPSVIWYKNGSPLPASTRLNPNYDIKTGVVSLKINEAQMGDSGVYEVAVENPYGQDRTQSRITIDLSPAIDQNPIVDPKAFKYLNSPRSQAPTDTEDEPNKLSPPKVIVPLKDIRVPEGEPATFLAKITGYPIPNITWLHNNKPLFESSRYTSSYDHTTGLAMFKINGTQSNDLGTYTAIAENKVGRDSTTARLYLNQVSLVDTAPIVNPDAFKYLDKPSRKNEEPEDNNGPLRPPKFVVPFKNVNVEEGHCATLLAKLDGYPYPTVQWFKDGISLPASTRTLPNYDYNTGIVSLKISDTQLQDYGNYTALATNKVGQDQSHCCVLVKELPGVDNTPMVRPEAFKFLENPRPGQAKNEESVAYIPPRFIIPLNKSSIKEGETVVLACKVEGFPKPSITWFKDEQPLVASTRITIDYDYATGVVSLRIENANITDIGIYIAFAENEVGSDRTQGEINIEKISNIDSTPMVNPDAFRYLEHPNLDNRPKSLEDLENISPPKVIVPLSNVKLEEGETVILACKIEGYPRPKLTWFKNGLTLPAKTRYTLDYELSTNIATLRIDQAVRDDLGDYLVLAENPAGKDQTYCTVFIHELPGIDSTPMVNPEAFKFLEQVPERKKSLDDSEDLMPPIVIIPLQDLKLTEGEPVVLMCKIEGKPRPKLTWFKNSEPLPISTRHDLDYDNTNIALLKISNCQKNDLGDYLVQAENPCGKCETRCKVSIDILPNIDETPMINPEIFKNLEHVPNRIEPHDDETKLNYIPPHVIIPLQDVRITESEPIRLQCKVDGYPKPKITWFKNKEPVPASTRFTSDYDFNSCMATLFISDARPDDIGTYLMLAENIAGKDDSKCETYVLRTGKIDDRPLIDPKAFVNLERVPDNLNQDVPEILPEGKPPKFIIHLPVEIRVLNGEKVNLKCKVEGYPFPKLTWTRNEEPLMASTRFTTEYEPNTGDIQVNIEFVKGIDSGFYKCKADNEYGSDETYMTIIVVDVPGVDDRPQTINPDAFRLLDNPTNIPLEILDNEQTPQPPVVIIPLNDLVIIEQQPICLICKIYGNPKPKLTWYKNDEPIMASVRCDMDYNLSTYIATLNIKVTKPVDLGVYKCVGENIAGKCETKCQLFIEAVPNIDETAYVNPDSFKPLEYPHAQPVSYDSDDNGEKQPVLIVRPLEDRECFEGESVSFVCEVRGHPKPQIEWTKDGKPLPHALRLSFDYLINEGRALFNIDNVKLDDQAQYELTARNSSGVASTSAKLKVKQVATVDDTSYVNPDVFQQFELKKKPNLNQPIDNAQTPRLKIIEPLKDFNLVEGSQVVFSCTIDAYPKPEINWFKDDQPLMASQRYATYYDMNMGIVTLIIKSALLDDKGVYKCVVSNIAGTEDTQAKLSVQFVPNIDETSYINPNALRHLEPQPAQETDDDDKYKKPYFVKVPKNTEVRDGTTVRLDCLAFGRPDPTLTWYFNGEEIKEDPTHKCLVNEEGVNSLLISPATFPDTGTYKCVARNKVGEASFTVDLKVVDKDALIAPYFIEHLNNIVIPEGKDTSLSCTCSGTPVPTLTWEKDGKKLTPDREYRIDINGGHSKLYIQNAQKSDEGWYQCTAISPAGSTITRTKVTVLPPGAIQTITPDLSKLIKQAPEPEVPGFVAALHKLKHVPSNKTPDERPKSPTEPLIGHNFGSIWSKDELEDEETVYNKDRPIPPKFKTHFKASLNLRERDATRFEAKLIPIGDPTMQLQWLRNGEPLRSASRYVIKYDFGLVSLDLLWTYPEDDGVYECVATNSCGQDKTRAELKCKGNRSIIYDSQLPDGMEGYLKIQEMEERIKMASIIKEEQPDEEAPEPSPPEIIMHLEDTKVDEGTLAKFMVKVTGYPKPRVSWFVNKTHCVTGSRFKLYFDGMIHYLDIPKVAKTDEGIVRVFAKNINGEVESSAQLKVNPKQDYRSVLRNAKTGEQSYKEEEVKITSSEISEEERKVLDRLPLLKPLQKQSKPADTRFGPKFTKTLEPAKVTEGVVVTLCVEFSANPNPEAIWYKDGFQMQSSEDFYIETTATKSTLRIREAFKSDSGMYQVKIFNEVAIAQTKAYLAVIPADLADLTPKILLDLKSVTCNSGDPVKFQSQAIGNPAPIITWYKDDEKLEMDQRVKEFVENDAFTLLIMESIAADSGCYEMVAENSYGKVYTRAYLTVLGDKEIKEPEPVEVIINENNVRSVPLSSKFSQPVIEQPLKDQTATEGQSVKFECVISNSEQATVEWFKEDKLIKQSKYFNMSINENKHELNILEAFAEDEGLYKCVVSNPAGKTSSSAHLKIIHLTEAPVFVKSIDNTEVDENKPVELGVQLKENHQAHVEWSHNGVLVKEGVNFQIDNPSPGVHVLRLKQARPKDAGTYTCRAFNSAGQIKCSAQLTIKNLIASNAEASDIAKFNKGSTPRIEIYFNNAQCRKHIQQFDFTEINLYFNSTKITQSHKYNISRHRELVVLTINRLDITECGLYSIEVMGKNTRFITSLIIELTDDKMESSTRAYDFTKSDTKWILKDRAVKKVEKETNTIHVASPLMEKYTATSGKDFKFQVNYRSELKHDVKWFSNNQLIQTSSKYEIIKDEHSTSLIVKTVDLNDQKDYKVEISNEKESVFYKTFLNVQEGAKLMSELKPVDKKINEIVIKPIITKNLEPLIQATTGNEAKLTCNFEATKIEKLEWYFNQININEKINKQKEKYEVVNSSNVSTLIIKDVNMRDMGDYSLYVRNSKGTVKTTCHLDVSELNTSQKRVTKPFTKEKSEVENLIIESKLEEDKSSLFKKEHIEENSSKRNEEAVRIEKREESEDSSEAETVILAQERQSVSEIEDEIKKSEIITKVEEPKAEIVTKVEEAPKPEEKPIVEEKPQTAEKQKTEIKPKVEEPKAEIVTKVEEAPKPEEKPIVEEKPQTAEKQKTEIKPKVITQDIVITDDFITEILSPKSEYPIPIFEQAEIDLTPNVEYQFTEDFITEILSPKFEQTEFFQPEIKLEELVLPKHSEITFTPLNTPELTDLKPKFPEVDEKCEQESLSELVADFTYTDYETEKELITELENNFDDRTEDDLSITISHDSNLNKKTKIHDTNDSSSSDEDKHTKIGSTESLSHLISELNESIQSKISEFKSQTDLVTKIATVTEKITLEQTVDDLIDEFGNFNFKVNTSKRPSLKKRDPKLAPKFTQKLTDQYFKPNENLHLDCFVEGEQPIRVEWFKDEDIIKPSKNVEIYRELGVCSLEILKANSNSQGEFKCQASNKHGHDITKCNLTLIDEDKLEFIEVLKDQRVEIGGEVFLDCTIKNKKSDHHIEWLLNKTKIHANENLEIFNELGICSLQIRKMILDLQGYYTCRVKDSLNNTLIETGCFIKLDKIIPFFIDELNTSMTIQQNDNLCLYCRMNQNCEPKPVILWFKDGILIENSLNFELIYNDKTGEIRLMTENCDKLKYEGLYTCVLTDSNKDLIAKTSCLVKIKSHEEILELESRLDESKLISKSRGIAPMFLQGLKDTVCEEGDDLELRCQIMGAPLPDVLCYFTKDITEKSSMRKVKQDFVTYNNETGICKVVLKNVSYYSNDGFYVIKAFNEAGSLTTACQVKIKLKSFPILNLEHESEPKFIIDLMDEIQVMDGQEICLTCVVSAKPEPKIEWFKKVIHTDDQFEPVKYTSDIKSGFDSTTGKCTLRISDTYPQDAGVYKCVASNLHGQAETITKLIVEVYAYEPDSEEASFNVDLTESDGTITPTSRKFEAYSEYESDSNPIEPKEFKQLSQSLTGSEYFTANSGFTTDSAASSSIWK</sequence>
<dbReference type="Proteomes" id="UP000663879">
    <property type="component" value="Unassembled WGS sequence"/>
</dbReference>
<comment type="caution">
    <text evidence="12">The sequence shown here is derived from an EMBL/GenBank/DDBJ whole genome shotgun (WGS) entry which is preliminary data.</text>
</comment>
<feature type="domain" description="Ig-like" evidence="11">
    <location>
        <begin position="1109"/>
        <end position="1197"/>
    </location>
</feature>
<feature type="coiled-coil region" evidence="9">
    <location>
        <begin position="1065"/>
        <end position="1092"/>
    </location>
</feature>
<feature type="domain" description="Ig-like" evidence="11">
    <location>
        <begin position="4759"/>
        <end position="4844"/>
    </location>
</feature>
<feature type="domain" description="Ig-like" evidence="11">
    <location>
        <begin position="6704"/>
        <end position="6793"/>
    </location>
</feature>
<evidence type="ECO:0000256" key="8">
    <source>
        <dbReference type="ARBA" id="ARBA00023319"/>
    </source>
</evidence>
<feature type="domain" description="Ig-like" evidence="11">
    <location>
        <begin position="4367"/>
        <end position="4442"/>
    </location>
</feature>
<keyword evidence="7" id="KW-1015">Disulfide bond</keyword>
<keyword evidence="6" id="KW-0067">ATP-binding</keyword>
<keyword evidence="9" id="KW-0175">Coiled coil</keyword>
<dbReference type="InterPro" id="IPR056701">
    <property type="entry name" value="DUF7799"/>
</dbReference>
<dbReference type="PROSITE" id="PS50835">
    <property type="entry name" value="IG_LIKE"/>
    <property type="match status" value="37"/>
</dbReference>
<feature type="domain" description="Ig-like" evidence="11">
    <location>
        <begin position="4629"/>
        <end position="4721"/>
    </location>
</feature>
<dbReference type="FunFam" id="2.60.40.10:FF:000697">
    <property type="entry name" value="titin isoform X1"/>
    <property type="match status" value="1"/>
</dbReference>
<feature type="domain" description="Ig-like" evidence="11">
    <location>
        <begin position="1209"/>
        <end position="1299"/>
    </location>
</feature>
<dbReference type="InterPro" id="IPR003599">
    <property type="entry name" value="Ig_sub"/>
</dbReference>
<feature type="domain" description="Ig-like" evidence="11">
    <location>
        <begin position="4235"/>
        <end position="4326"/>
    </location>
</feature>
<dbReference type="InterPro" id="IPR036179">
    <property type="entry name" value="Ig-like_dom_sf"/>
</dbReference>
<feature type="region of interest" description="Disordered" evidence="10">
    <location>
        <begin position="3021"/>
        <end position="3045"/>
    </location>
</feature>
<evidence type="ECO:0000256" key="3">
    <source>
        <dbReference type="ARBA" id="ARBA00022490"/>
    </source>
</evidence>
<dbReference type="InterPro" id="IPR013783">
    <property type="entry name" value="Ig-like_fold"/>
</dbReference>
<feature type="region of interest" description="Disordered" evidence="10">
    <location>
        <begin position="3429"/>
        <end position="3449"/>
    </location>
</feature>
<dbReference type="FunFam" id="2.60.40.10:FF:000425">
    <property type="entry name" value="Myosin light chain kinase"/>
    <property type="match status" value="3"/>
</dbReference>
<protein>
    <recommendedName>
        <fullName evidence="11">Ig-like domain-containing protein</fullName>
    </recommendedName>
</protein>
<dbReference type="OrthoDB" id="6612025at2759"/>
<dbReference type="EMBL" id="CAJNOC010000274">
    <property type="protein sequence ID" value="CAF0737149.1"/>
    <property type="molecule type" value="Genomic_DNA"/>
</dbReference>
<proteinExistence type="inferred from homology"/>
<evidence type="ECO:0000256" key="1">
    <source>
        <dbReference type="ARBA" id="ARBA00004657"/>
    </source>
</evidence>
<feature type="domain" description="Ig-like" evidence="11">
    <location>
        <begin position="3449"/>
        <end position="3541"/>
    </location>
</feature>
<gene>
    <name evidence="12" type="ORF">OXX778_LOCUS3189</name>
</gene>
<dbReference type="GO" id="GO:0045989">
    <property type="term" value="P:positive regulation of striated muscle contraction"/>
    <property type="evidence" value="ECO:0007669"/>
    <property type="project" value="UniProtKB-ARBA"/>
</dbReference>
<feature type="compositionally biased region" description="Basic and acidic residues" evidence="10">
    <location>
        <begin position="6123"/>
        <end position="6143"/>
    </location>
</feature>
<feature type="domain" description="Ig-like" evidence="11">
    <location>
        <begin position="3580"/>
        <end position="3658"/>
    </location>
</feature>
<dbReference type="InterPro" id="IPR018159">
    <property type="entry name" value="Spectrin/alpha-actinin"/>
</dbReference>
<feature type="domain" description="Ig-like" evidence="11">
    <location>
        <begin position="5173"/>
        <end position="5261"/>
    </location>
</feature>
<keyword evidence="5" id="KW-0547">Nucleotide-binding</keyword>
<feature type="domain" description="Ig-like" evidence="11">
    <location>
        <begin position="5986"/>
        <end position="6082"/>
    </location>
</feature>
<feature type="domain" description="Ig-like" evidence="11">
    <location>
        <begin position="4499"/>
        <end position="4590"/>
    </location>
</feature>
<feature type="region of interest" description="Disordered" evidence="10">
    <location>
        <begin position="6233"/>
        <end position="6254"/>
    </location>
</feature>
<dbReference type="FunFam" id="2.60.40.10:FF:000080">
    <property type="entry name" value="Myosin light chain kinase, smooth muscle"/>
    <property type="match status" value="3"/>
</dbReference>
<dbReference type="FunFam" id="2.60.40.10:FF:000612">
    <property type="entry name" value="palladin isoform X1"/>
    <property type="match status" value="1"/>
</dbReference>
<feature type="domain" description="Ig-like" evidence="11">
    <location>
        <begin position="5423"/>
        <end position="5511"/>
    </location>
</feature>
<feature type="domain" description="Ig-like" evidence="11">
    <location>
        <begin position="2905"/>
        <end position="2999"/>
    </location>
</feature>
<feature type="domain" description="Ig-like" evidence="11">
    <location>
        <begin position="2745"/>
        <end position="2836"/>
    </location>
</feature>
<reference evidence="12" key="1">
    <citation type="submission" date="2021-02" db="EMBL/GenBank/DDBJ databases">
        <authorList>
            <person name="Nowell W R."/>
        </authorList>
    </citation>
    <scope>NUCLEOTIDE SEQUENCE</scope>
    <source>
        <strain evidence="12">Ploen Becks lab</strain>
    </source>
</reference>
<feature type="domain" description="Ig-like" evidence="11">
    <location>
        <begin position="4858"/>
        <end position="4946"/>
    </location>
</feature>
<dbReference type="GO" id="GO:0005524">
    <property type="term" value="F:ATP binding"/>
    <property type="evidence" value="ECO:0007669"/>
    <property type="project" value="UniProtKB-KW"/>
</dbReference>
<feature type="domain" description="Ig-like" evidence="11">
    <location>
        <begin position="1530"/>
        <end position="1618"/>
    </location>
</feature>
<evidence type="ECO:0000313" key="13">
    <source>
        <dbReference type="Proteomes" id="UP000663879"/>
    </source>
</evidence>
<dbReference type="SMART" id="SM00406">
    <property type="entry name" value="IGv"/>
    <property type="match status" value="3"/>
</dbReference>
<evidence type="ECO:0000259" key="11">
    <source>
        <dbReference type="PROSITE" id="PS50835"/>
    </source>
</evidence>
<feature type="domain" description="Ig-like" evidence="11">
    <location>
        <begin position="5031"/>
        <end position="5122"/>
    </location>
</feature>
<feature type="compositionally biased region" description="Basic and acidic residues" evidence="10">
    <location>
        <begin position="3028"/>
        <end position="3040"/>
    </location>
</feature>
<dbReference type="SUPFAM" id="SSF46966">
    <property type="entry name" value="Spectrin repeat"/>
    <property type="match status" value="2"/>
</dbReference>
<feature type="compositionally biased region" description="Low complexity" evidence="10">
    <location>
        <begin position="2853"/>
        <end position="2863"/>
    </location>
</feature>
<dbReference type="CDD" id="cd00096">
    <property type="entry name" value="Ig"/>
    <property type="match status" value="4"/>
</dbReference>
<feature type="domain" description="Ig-like" evidence="11">
    <location>
        <begin position="6512"/>
        <end position="6600"/>
    </location>
</feature>
<dbReference type="PANTHER" id="PTHR47633:SF4">
    <property type="entry name" value="MYOPALLADIN ISOFORM X1"/>
    <property type="match status" value="1"/>
</dbReference>
<feature type="compositionally biased region" description="Basic and acidic residues" evidence="10">
    <location>
        <begin position="6417"/>
        <end position="6432"/>
    </location>
</feature>
<dbReference type="Pfam" id="PF25075">
    <property type="entry name" value="DUF7799"/>
    <property type="match status" value="1"/>
</dbReference>
<evidence type="ECO:0000256" key="5">
    <source>
        <dbReference type="ARBA" id="ARBA00022741"/>
    </source>
</evidence>
<dbReference type="InterPro" id="IPR007110">
    <property type="entry name" value="Ig-like_dom"/>
</dbReference>
<dbReference type="Gene3D" id="1.20.58.60">
    <property type="match status" value="4"/>
</dbReference>
<keyword evidence="13" id="KW-1185">Reference proteome</keyword>
<evidence type="ECO:0000256" key="9">
    <source>
        <dbReference type="SAM" id="Coils"/>
    </source>
</evidence>
<dbReference type="FunFam" id="2.60.40.10:FF:000107">
    <property type="entry name" value="Myosin, light chain kinase a"/>
    <property type="match status" value="13"/>
</dbReference>
<keyword evidence="8" id="KW-0393">Immunoglobulin domain</keyword>
<dbReference type="Pfam" id="PF07679">
    <property type="entry name" value="I-set"/>
    <property type="match status" value="39"/>
</dbReference>
<dbReference type="FunFam" id="2.60.40.10:FF:000345">
    <property type="entry name" value="Muscle M-line assembly protein unc-89"/>
    <property type="match status" value="2"/>
</dbReference>
<feature type="compositionally biased region" description="Pro residues" evidence="10">
    <location>
        <begin position="2864"/>
        <end position="2873"/>
    </location>
</feature>
<feature type="domain" description="Ig-like" evidence="11">
    <location>
        <begin position="2627"/>
        <end position="2716"/>
    </location>
</feature>
<keyword evidence="3" id="KW-0963">Cytoplasm</keyword>
<feature type="region of interest" description="Disordered" evidence="10">
    <location>
        <begin position="2281"/>
        <end position="2301"/>
    </location>
</feature>
<feature type="domain" description="Ig-like" evidence="11">
    <location>
        <begin position="6941"/>
        <end position="7036"/>
    </location>
</feature>
<comment type="similarity">
    <text evidence="2">Belongs to the protein kinase superfamily. CAMK Ser/Thr protein kinase family.</text>
</comment>
<feature type="domain" description="Ig-like" evidence="11">
    <location>
        <begin position="3047"/>
        <end position="3140"/>
    </location>
</feature>
<dbReference type="InterPro" id="IPR003598">
    <property type="entry name" value="Ig_sub2"/>
</dbReference>
<evidence type="ECO:0000256" key="7">
    <source>
        <dbReference type="ARBA" id="ARBA00023157"/>
    </source>
</evidence>
<feature type="domain" description="Ig-like" evidence="11">
    <location>
        <begin position="1431"/>
        <end position="1514"/>
    </location>
</feature>
<feature type="domain" description="Ig-like" evidence="11">
    <location>
        <begin position="4103"/>
        <end position="4175"/>
    </location>
</feature>
<feature type="region of interest" description="Disordered" evidence="10">
    <location>
        <begin position="6413"/>
        <end position="6433"/>
    </location>
</feature>